<proteinExistence type="predicted"/>
<dbReference type="SUPFAM" id="SSF55961">
    <property type="entry name" value="Bet v1-like"/>
    <property type="match status" value="1"/>
</dbReference>
<reference evidence="1 2" key="1">
    <citation type="submission" date="2019-10" db="EMBL/GenBank/DDBJ databases">
        <title>Whole genome shotgun sequence of Acrocarpospora macrocephala NBRC 16266.</title>
        <authorList>
            <person name="Ichikawa N."/>
            <person name="Kimura A."/>
            <person name="Kitahashi Y."/>
            <person name="Komaki H."/>
            <person name="Oguchi A."/>
        </authorList>
    </citation>
    <scope>NUCLEOTIDE SEQUENCE [LARGE SCALE GENOMIC DNA]</scope>
    <source>
        <strain evidence="1 2">NBRC 16266</strain>
    </source>
</reference>
<dbReference type="OrthoDB" id="3695445at2"/>
<evidence type="ECO:0000313" key="2">
    <source>
        <dbReference type="Proteomes" id="UP000331127"/>
    </source>
</evidence>
<dbReference type="AlphaFoldDB" id="A0A5M3WS48"/>
<name>A0A5M3WS48_9ACTN</name>
<protein>
    <recommendedName>
        <fullName evidence="3">Coenzyme Q-binding protein COQ10 START domain-containing protein</fullName>
    </recommendedName>
</protein>
<dbReference type="InterPro" id="IPR023393">
    <property type="entry name" value="START-like_dom_sf"/>
</dbReference>
<sequence length="197" mass="21812">MIGGQQSVDLDIGVEELWLYMANYQNWAEYVIGFQKLQVVDESRTIWTLRGDVGILAREVDIQVDLVRQVPNEVAEFELTGLTERLTGSGSFRVARLDAADDGAPVPAVIVTPSRWQRFWFRLISRIIRGRAQSSAVPAAQPPTGEARSRLTFALEVSPGGPMAPMLELLMNPMLKPAADDICTRIRNALGGDHDNH</sequence>
<evidence type="ECO:0008006" key="3">
    <source>
        <dbReference type="Google" id="ProtNLM"/>
    </source>
</evidence>
<gene>
    <name evidence="1" type="ORF">Amac_026040</name>
</gene>
<dbReference type="CDD" id="cd07812">
    <property type="entry name" value="SRPBCC"/>
    <property type="match status" value="1"/>
</dbReference>
<dbReference type="EMBL" id="BLAE01000013">
    <property type="protein sequence ID" value="GES09008.1"/>
    <property type="molecule type" value="Genomic_DNA"/>
</dbReference>
<evidence type="ECO:0000313" key="1">
    <source>
        <dbReference type="EMBL" id="GES09008.1"/>
    </source>
</evidence>
<dbReference type="Proteomes" id="UP000331127">
    <property type="component" value="Unassembled WGS sequence"/>
</dbReference>
<organism evidence="1 2">
    <name type="scientific">Acrocarpospora macrocephala</name>
    <dbReference type="NCBI Taxonomy" id="150177"/>
    <lineage>
        <taxon>Bacteria</taxon>
        <taxon>Bacillati</taxon>
        <taxon>Actinomycetota</taxon>
        <taxon>Actinomycetes</taxon>
        <taxon>Streptosporangiales</taxon>
        <taxon>Streptosporangiaceae</taxon>
        <taxon>Acrocarpospora</taxon>
    </lineage>
</organism>
<comment type="caution">
    <text evidence="1">The sequence shown here is derived from an EMBL/GenBank/DDBJ whole genome shotgun (WGS) entry which is preliminary data.</text>
</comment>
<dbReference type="RefSeq" id="WP_155354576.1">
    <property type="nucleotide sequence ID" value="NZ_BAAAHL010000065.1"/>
</dbReference>
<accession>A0A5M3WS48</accession>
<keyword evidence="2" id="KW-1185">Reference proteome</keyword>
<dbReference type="Gene3D" id="3.30.530.20">
    <property type="match status" value="1"/>
</dbReference>